<name>A0ABN4K311_9DEIO</name>
<feature type="region of interest" description="Disordered" evidence="1">
    <location>
        <begin position="56"/>
        <end position="83"/>
    </location>
</feature>
<keyword evidence="3" id="KW-1185">Reference proteome</keyword>
<protein>
    <submittedName>
        <fullName evidence="2">Uncharacterized protein</fullName>
    </submittedName>
</protein>
<accession>A0ABN4K311</accession>
<evidence type="ECO:0000313" key="3">
    <source>
        <dbReference type="Proteomes" id="UP000060071"/>
    </source>
</evidence>
<gene>
    <name evidence="2" type="ORF">AUC44_05480</name>
</gene>
<dbReference type="EMBL" id="CP013910">
    <property type="protein sequence ID" value="ALW88410.1"/>
    <property type="molecule type" value="Genomic_DNA"/>
</dbReference>
<proteinExistence type="predicted"/>
<evidence type="ECO:0000256" key="1">
    <source>
        <dbReference type="SAM" id="MobiDB-lite"/>
    </source>
</evidence>
<dbReference type="Proteomes" id="UP000060071">
    <property type="component" value="Chromosome"/>
</dbReference>
<reference evidence="2 3" key="1">
    <citation type="submission" date="2015-12" db="EMBL/GenBank/DDBJ databases">
        <authorList>
            <person name="Kim M.K."/>
            <person name="Srinivasan S."/>
            <person name="Lee J.-J."/>
            <person name="Kim K."/>
        </authorList>
    </citation>
    <scope>NUCLEOTIDE SEQUENCE [LARGE SCALE GENOMIC DNA]</scope>
    <source>
        <strain evidence="2 3">BM2</strain>
    </source>
</reference>
<organism evidence="2 3">
    <name type="scientific">Deinococcus actinosclerus</name>
    <dbReference type="NCBI Taxonomy" id="1768108"/>
    <lineage>
        <taxon>Bacteria</taxon>
        <taxon>Thermotogati</taxon>
        <taxon>Deinococcota</taxon>
        <taxon>Deinococci</taxon>
        <taxon>Deinococcales</taxon>
        <taxon>Deinococcaceae</taxon>
        <taxon>Deinococcus</taxon>
    </lineage>
</organism>
<evidence type="ECO:0000313" key="2">
    <source>
        <dbReference type="EMBL" id="ALW88410.1"/>
    </source>
</evidence>
<sequence>MAGGDGDGGAGRLAGGERECGACGVIQFLPVVDGEFEAGVAQEVQGVGGAAQRVGAEGLEGGERQAPLPLGGEESPAVPGEGA</sequence>